<reference evidence="1 2" key="2">
    <citation type="submission" date="2019-08" db="EMBL/GenBank/DDBJ databases">
        <authorList>
            <person name="Henke P."/>
        </authorList>
    </citation>
    <scope>NUCLEOTIDE SEQUENCE [LARGE SCALE GENOMIC DNA]</scope>
    <source>
        <strain evidence="1">Phe10_nw2017</strain>
    </source>
</reference>
<comment type="caution">
    <text evidence="1">The sequence shown here is derived from an EMBL/GenBank/DDBJ whole genome shotgun (WGS) entry which is preliminary data.</text>
</comment>
<proteinExistence type="predicted"/>
<organism evidence="1 2">
    <name type="scientific">Planctomyces bekefii</name>
    <dbReference type="NCBI Taxonomy" id="1653850"/>
    <lineage>
        <taxon>Bacteria</taxon>
        <taxon>Pseudomonadati</taxon>
        <taxon>Planctomycetota</taxon>
        <taxon>Planctomycetia</taxon>
        <taxon>Planctomycetales</taxon>
        <taxon>Planctomycetaceae</taxon>
        <taxon>Planctomyces</taxon>
    </lineage>
</organism>
<reference evidence="1 2" key="1">
    <citation type="submission" date="2019-08" db="EMBL/GenBank/DDBJ databases">
        <title>100 year-old enigma solved: identification of Planctomyces bekefii, the type genus and species of the phylum Planctomycetes.</title>
        <authorList>
            <person name="Svetlana D.N."/>
            <person name="Overmann J."/>
        </authorList>
    </citation>
    <scope>NUCLEOTIDE SEQUENCE [LARGE SCALE GENOMIC DNA]</scope>
    <source>
        <strain evidence="1">Phe10_nw2017</strain>
    </source>
</reference>
<dbReference type="AlphaFoldDB" id="A0A5C6M6Y3"/>
<gene>
    <name evidence="1" type="ORF">E3A20_11070</name>
</gene>
<dbReference type="Proteomes" id="UP000321083">
    <property type="component" value="Unassembled WGS sequence"/>
</dbReference>
<sequence length="103" mass="11402">MILLPGIVIWMERGPVGFCCDAAEQVVCGLLKYREFSIMNAYHKATGMVTGWRAVSSLQQGMAELAVGEPQSESKRDEAAERQRWLPGRVEIVGVAQPWPLKA</sequence>
<keyword evidence="2" id="KW-1185">Reference proteome</keyword>
<protein>
    <submittedName>
        <fullName evidence="1">Uncharacterized protein</fullName>
    </submittedName>
</protein>
<dbReference type="EMBL" id="SRHE01000184">
    <property type="protein sequence ID" value="TWW09762.1"/>
    <property type="molecule type" value="Genomic_DNA"/>
</dbReference>
<accession>A0A5C6M6Y3</accession>
<evidence type="ECO:0000313" key="2">
    <source>
        <dbReference type="Proteomes" id="UP000321083"/>
    </source>
</evidence>
<name>A0A5C6M6Y3_9PLAN</name>
<evidence type="ECO:0000313" key="1">
    <source>
        <dbReference type="EMBL" id="TWW09762.1"/>
    </source>
</evidence>